<evidence type="ECO:0000256" key="1">
    <source>
        <dbReference type="ARBA" id="ARBA00009995"/>
    </source>
</evidence>
<organism evidence="5 6">
    <name type="scientific">Sitophilus oryzae</name>
    <name type="common">Rice weevil</name>
    <name type="synonym">Curculio oryzae</name>
    <dbReference type="NCBI Taxonomy" id="7048"/>
    <lineage>
        <taxon>Eukaryota</taxon>
        <taxon>Metazoa</taxon>
        <taxon>Ecdysozoa</taxon>
        <taxon>Arthropoda</taxon>
        <taxon>Hexapoda</taxon>
        <taxon>Insecta</taxon>
        <taxon>Pterygota</taxon>
        <taxon>Neoptera</taxon>
        <taxon>Endopterygota</taxon>
        <taxon>Coleoptera</taxon>
        <taxon>Polyphaga</taxon>
        <taxon>Cucujiformia</taxon>
        <taxon>Curculionidae</taxon>
        <taxon>Dryophthorinae</taxon>
        <taxon>Sitophilus</taxon>
    </lineage>
</organism>
<feature type="transmembrane region" description="Helical" evidence="4">
    <location>
        <begin position="178"/>
        <end position="201"/>
    </location>
</feature>
<dbReference type="KEGG" id="soy:115880753"/>
<dbReference type="Gene3D" id="3.40.50.2000">
    <property type="entry name" value="Glycogen Phosphorylase B"/>
    <property type="match status" value="1"/>
</dbReference>
<keyword evidence="4" id="KW-0812">Transmembrane</keyword>
<dbReference type="Pfam" id="PF00201">
    <property type="entry name" value="UDPGT"/>
    <property type="match status" value="1"/>
</dbReference>
<dbReference type="CDD" id="cd03784">
    <property type="entry name" value="GT1_Gtf-like"/>
    <property type="match status" value="1"/>
</dbReference>
<gene>
    <name evidence="6" type="primary">LOC115880753</name>
</gene>
<evidence type="ECO:0000313" key="5">
    <source>
        <dbReference type="Proteomes" id="UP000504635"/>
    </source>
</evidence>
<evidence type="ECO:0000256" key="2">
    <source>
        <dbReference type="ARBA" id="ARBA00022676"/>
    </source>
</evidence>
<keyword evidence="4" id="KW-0472">Membrane</keyword>
<keyword evidence="2" id="KW-0328">Glycosyltransferase</keyword>
<protein>
    <submittedName>
        <fullName evidence="6">UDP-glucuronosyltransferase 2B1-like</fullName>
    </submittedName>
</protein>
<keyword evidence="3" id="KW-0808">Transferase</keyword>
<comment type="similarity">
    <text evidence="1">Belongs to the UDP-glycosyltransferase family.</text>
</comment>
<evidence type="ECO:0000313" key="6">
    <source>
        <dbReference type="RefSeq" id="XP_030753893.1"/>
    </source>
</evidence>
<dbReference type="InParanoid" id="A0A6J2XQV3"/>
<reference evidence="6" key="1">
    <citation type="submission" date="2025-08" db="UniProtKB">
        <authorList>
            <consortium name="RefSeq"/>
        </authorList>
    </citation>
    <scope>IDENTIFICATION</scope>
    <source>
        <tissue evidence="6">Gonads</tissue>
    </source>
</reference>
<proteinExistence type="inferred from homology"/>
<dbReference type="GeneID" id="115880753"/>
<name>A0A6J2XQV3_SITOR</name>
<dbReference type="InterPro" id="IPR050271">
    <property type="entry name" value="UDP-glycosyltransferase"/>
</dbReference>
<dbReference type="PANTHER" id="PTHR48043:SF159">
    <property type="entry name" value="EG:EG0003.4 PROTEIN-RELATED"/>
    <property type="match status" value="1"/>
</dbReference>
<sequence length="214" mass="24254">MGSNLRSSSLPNETIQEIVYLIGTLKQNVIWKFEGDLTDVPPNLMISKWIPQSDILAHPNVIMFISHCGMGGTTEAVYYGVPVVGIAIYADQFLNLKKLSSFGMAVEIPFQQFSGKSLGTAIDIILQDPKYNKNAKIRSRIMKDRVMEPLDEAVYWVEYVIRHNGASHLKSSVGSLTWYQLYLLDVILVIFAIPYILFLLIRYTIRISSLKHKN</sequence>
<dbReference type="AlphaFoldDB" id="A0A6J2XQV3"/>
<dbReference type="OrthoDB" id="5835829at2759"/>
<keyword evidence="5" id="KW-1185">Reference proteome</keyword>
<dbReference type="FunFam" id="3.40.50.2000:FF:000050">
    <property type="entry name" value="UDP-glucuronosyltransferase"/>
    <property type="match status" value="1"/>
</dbReference>
<evidence type="ECO:0000256" key="4">
    <source>
        <dbReference type="SAM" id="Phobius"/>
    </source>
</evidence>
<dbReference type="GO" id="GO:0008194">
    <property type="term" value="F:UDP-glycosyltransferase activity"/>
    <property type="evidence" value="ECO:0007669"/>
    <property type="project" value="InterPro"/>
</dbReference>
<dbReference type="PANTHER" id="PTHR48043">
    <property type="entry name" value="EG:EG0003.4 PROTEIN-RELATED"/>
    <property type="match status" value="1"/>
</dbReference>
<keyword evidence="4" id="KW-1133">Transmembrane helix</keyword>
<dbReference type="Proteomes" id="UP000504635">
    <property type="component" value="Unplaced"/>
</dbReference>
<evidence type="ECO:0000256" key="3">
    <source>
        <dbReference type="ARBA" id="ARBA00022679"/>
    </source>
</evidence>
<accession>A0A6J2XQV3</accession>
<dbReference type="SUPFAM" id="SSF53756">
    <property type="entry name" value="UDP-Glycosyltransferase/glycogen phosphorylase"/>
    <property type="match status" value="1"/>
</dbReference>
<dbReference type="InterPro" id="IPR002213">
    <property type="entry name" value="UDP_glucos_trans"/>
</dbReference>
<dbReference type="RefSeq" id="XP_030753893.1">
    <property type="nucleotide sequence ID" value="XM_030898033.1"/>
</dbReference>